<dbReference type="Proteomes" id="UP000251717">
    <property type="component" value="Unassembled WGS sequence"/>
</dbReference>
<proteinExistence type="predicted"/>
<keyword evidence="2" id="KW-0540">Nuclease</keyword>
<evidence type="ECO:0000313" key="3">
    <source>
        <dbReference type="Proteomes" id="UP000251717"/>
    </source>
</evidence>
<dbReference type="GO" id="GO:0016075">
    <property type="term" value="P:rRNA catabolic process"/>
    <property type="evidence" value="ECO:0007669"/>
    <property type="project" value="TreeGrafter"/>
</dbReference>
<feature type="domain" description="PIN" evidence="1">
    <location>
        <begin position="4"/>
        <end position="134"/>
    </location>
</feature>
<dbReference type="EMBL" id="MZGS01000028">
    <property type="protein sequence ID" value="PWB85398.1"/>
    <property type="molecule type" value="Genomic_DNA"/>
</dbReference>
<dbReference type="OrthoDB" id="76904at2157"/>
<dbReference type="AlphaFoldDB" id="A0A315XKI2"/>
<keyword evidence="3" id="KW-1185">Reference proteome</keyword>
<accession>A0A315XKI2</accession>
<dbReference type="PANTHER" id="PTHR42188">
    <property type="entry name" value="23S RRNA-SPECIFIC ENDONUCLEASE VAPC20"/>
    <property type="match status" value="1"/>
</dbReference>
<dbReference type="InterPro" id="IPR039018">
    <property type="entry name" value="VapC20-like"/>
</dbReference>
<dbReference type="InterPro" id="IPR029060">
    <property type="entry name" value="PIN-like_dom_sf"/>
</dbReference>
<dbReference type="InterPro" id="IPR002716">
    <property type="entry name" value="PIN_dom"/>
</dbReference>
<organism evidence="2 3">
    <name type="scientific">Methanobrevibacter thaueri</name>
    <dbReference type="NCBI Taxonomy" id="190975"/>
    <lineage>
        <taxon>Archaea</taxon>
        <taxon>Methanobacteriati</taxon>
        <taxon>Methanobacteriota</taxon>
        <taxon>Methanomada group</taxon>
        <taxon>Methanobacteria</taxon>
        <taxon>Methanobacteriales</taxon>
        <taxon>Methanobacteriaceae</taxon>
        <taxon>Methanobrevibacter</taxon>
    </lineage>
</organism>
<dbReference type="GO" id="GO:0004521">
    <property type="term" value="F:RNA endonuclease activity"/>
    <property type="evidence" value="ECO:0007669"/>
    <property type="project" value="InterPro"/>
</dbReference>
<dbReference type="RefSeq" id="WP_116592872.1">
    <property type="nucleotide sequence ID" value="NZ_MZGS01000028.1"/>
</dbReference>
<sequence>MRKVFLDTSFILAYVNSNDELHDNALRLEEAENILSQDCYINNNVLNEVLTLTGRKMNVDAAEEIYYGLIDSFEILNEYTIFNYTAKTFDIFKKIVGTNSKKTKLSFTDSSIILTMQESNITDLVSFDQQFKNFNEINLIGLNYL</sequence>
<protein>
    <submittedName>
        <fullName evidence="2">tRNA(fMet)-specific endonuclease VapC</fullName>
    </submittedName>
</protein>
<dbReference type="Gene3D" id="3.40.50.1010">
    <property type="entry name" value="5'-nuclease"/>
    <property type="match status" value="1"/>
</dbReference>
<dbReference type="SUPFAM" id="SSF88723">
    <property type="entry name" value="PIN domain-like"/>
    <property type="match status" value="1"/>
</dbReference>
<gene>
    <name evidence="2" type="primary">vapC_2</name>
    <name evidence="2" type="ORF">MBBTH_19980</name>
</gene>
<comment type="caution">
    <text evidence="2">The sequence shown here is derived from an EMBL/GenBank/DDBJ whole genome shotgun (WGS) entry which is preliminary data.</text>
</comment>
<evidence type="ECO:0000259" key="1">
    <source>
        <dbReference type="Pfam" id="PF01850"/>
    </source>
</evidence>
<evidence type="ECO:0000313" key="2">
    <source>
        <dbReference type="EMBL" id="PWB85398.1"/>
    </source>
</evidence>
<keyword evidence="2" id="KW-0255">Endonuclease</keyword>
<keyword evidence="2" id="KW-0378">Hydrolase</keyword>
<dbReference type="Pfam" id="PF01850">
    <property type="entry name" value="PIN"/>
    <property type="match status" value="1"/>
</dbReference>
<dbReference type="PANTHER" id="PTHR42188:SF1">
    <property type="entry name" value="23S RRNA-SPECIFIC ENDONUCLEASE VAPC20"/>
    <property type="match status" value="1"/>
</dbReference>
<reference evidence="2 3" key="1">
    <citation type="submission" date="2017-03" db="EMBL/GenBank/DDBJ databases">
        <title>Genome sequence of Methanobrevibacter thaueri.</title>
        <authorList>
            <person name="Poehlein A."/>
            <person name="Seedorf H."/>
            <person name="Daniel R."/>
        </authorList>
    </citation>
    <scope>NUCLEOTIDE SEQUENCE [LARGE SCALE GENOMIC DNA]</scope>
    <source>
        <strain evidence="2 3">DSM 11995</strain>
    </source>
</reference>
<name>A0A315XKI2_9EURY</name>